<feature type="compositionally biased region" description="Basic and acidic residues" evidence="1">
    <location>
        <begin position="2037"/>
        <end position="2063"/>
    </location>
</feature>
<feature type="region of interest" description="Disordered" evidence="1">
    <location>
        <begin position="244"/>
        <end position="298"/>
    </location>
</feature>
<evidence type="ECO:0000313" key="3">
    <source>
        <dbReference type="Proteomes" id="UP001434883"/>
    </source>
</evidence>
<feature type="compositionally biased region" description="Basic and acidic residues" evidence="1">
    <location>
        <begin position="2673"/>
        <end position="2695"/>
    </location>
</feature>
<feature type="compositionally biased region" description="Polar residues" evidence="1">
    <location>
        <begin position="3133"/>
        <end position="3144"/>
    </location>
</feature>
<feature type="compositionally biased region" description="Basic and acidic residues" evidence="1">
    <location>
        <begin position="1189"/>
        <end position="1201"/>
    </location>
</feature>
<feature type="region of interest" description="Disordered" evidence="1">
    <location>
        <begin position="1177"/>
        <end position="1236"/>
    </location>
</feature>
<feature type="compositionally biased region" description="Basic residues" evidence="1">
    <location>
        <begin position="35"/>
        <end position="49"/>
    </location>
</feature>
<feature type="compositionally biased region" description="Basic and acidic residues" evidence="1">
    <location>
        <begin position="3170"/>
        <end position="3181"/>
    </location>
</feature>
<proteinExistence type="predicted"/>
<feature type="non-terminal residue" evidence="2">
    <location>
        <position position="1"/>
    </location>
</feature>
<feature type="region of interest" description="Disordered" evidence="1">
    <location>
        <begin position="2586"/>
        <end position="2616"/>
    </location>
</feature>
<feature type="compositionally biased region" description="Polar residues" evidence="1">
    <location>
        <begin position="2265"/>
        <end position="2275"/>
    </location>
</feature>
<feature type="region of interest" description="Disordered" evidence="1">
    <location>
        <begin position="418"/>
        <end position="466"/>
    </location>
</feature>
<evidence type="ECO:0000256" key="1">
    <source>
        <dbReference type="SAM" id="MobiDB-lite"/>
    </source>
</evidence>
<name>A0ABV0Q5F2_9TELE</name>
<feature type="compositionally biased region" description="Basic and acidic residues" evidence="1">
    <location>
        <begin position="244"/>
        <end position="257"/>
    </location>
</feature>
<feature type="region of interest" description="Disordered" evidence="1">
    <location>
        <begin position="825"/>
        <end position="868"/>
    </location>
</feature>
<feature type="region of interest" description="Disordered" evidence="1">
    <location>
        <begin position="710"/>
        <end position="746"/>
    </location>
</feature>
<dbReference type="Proteomes" id="UP001434883">
    <property type="component" value="Unassembled WGS sequence"/>
</dbReference>
<evidence type="ECO:0000313" key="2">
    <source>
        <dbReference type="EMBL" id="MEQ2190808.1"/>
    </source>
</evidence>
<feature type="compositionally biased region" description="Basic and acidic residues" evidence="1">
    <location>
        <begin position="270"/>
        <end position="279"/>
    </location>
</feature>
<feature type="region of interest" description="Disordered" evidence="1">
    <location>
        <begin position="1314"/>
        <end position="1333"/>
    </location>
</feature>
<feature type="compositionally biased region" description="Basic and acidic residues" evidence="1">
    <location>
        <begin position="1345"/>
        <end position="1363"/>
    </location>
</feature>
<feature type="compositionally biased region" description="Polar residues" evidence="1">
    <location>
        <begin position="2590"/>
        <end position="2603"/>
    </location>
</feature>
<feature type="compositionally biased region" description="Basic and acidic residues" evidence="1">
    <location>
        <begin position="2246"/>
        <end position="2264"/>
    </location>
</feature>
<feature type="region of interest" description="Disordered" evidence="1">
    <location>
        <begin position="3111"/>
        <end position="3188"/>
    </location>
</feature>
<gene>
    <name evidence="2" type="ORF">XENOCAPTIV_010827</name>
</gene>
<feature type="region of interest" description="Disordered" evidence="1">
    <location>
        <begin position="1723"/>
        <end position="1754"/>
    </location>
</feature>
<organism evidence="2 3">
    <name type="scientific">Xenoophorus captivus</name>
    <dbReference type="NCBI Taxonomy" id="1517983"/>
    <lineage>
        <taxon>Eukaryota</taxon>
        <taxon>Metazoa</taxon>
        <taxon>Chordata</taxon>
        <taxon>Craniata</taxon>
        <taxon>Vertebrata</taxon>
        <taxon>Euteleostomi</taxon>
        <taxon>Actinopterygii</taxon>
        <taxon>Neopterygii</taxon>
        <taxon>Teleostei</taxon>
        <taxon>Neoteleostei</taxon>
        <taxon>Acanthomorphata</taxon>
        <taxon>Ovalentaria</taxon>
        <taxon>Atherinomorphae</taxon>
        <taxon>Cyprinodontiformes</taxon>
        <taxon>Goodeidae</taxon>
        <taxon>Xenoophorus</taxon>
    </lineage>
</organism>
<feature type="compositionally biased region" description="Polar residues" evidence="1">
    <location>
        <begin position="2009"/>
        <end position="2024"/>
    </location>
</feature>
<comment type="caution">
    <text evidence="2">The sequence shown here is derived from an EMBL/GenBank/DDBJ whole genome shotgun (WGS) entry which is preliminary data.</text>
</comment>
<feature type="compositionally biased region" description="Basic and acidic residues" evidence="1">
    <location>
        <begin position="1872"/>
        <end position="1885"/>
    </location>
</feature>
<feature type="compositionally biased region" description="Basic residues" evidence="1">
    <location>
        <begin position="2867"/>
        <end position="2884"/>
    </location>
</feature>
<feature type="compositionally biased region" description="Polar residues" evidence="1">
    <location>
        <begin position="888"/>
        <end position="912"/>
    </location>
</feature>
<feature type="compositionally biased region" description="Basic and acidic residues" evidence="1">
    <location>
        <begin position="20"/>
        <end position="34"/>
    </location>
</feature>
<feature type="compositionally biased region" description="Low complexity" evidence="1">
    <location>
        <begin position="443"/>
        <end position="452"/>
    </location>
</feature>
<sequence>DQVPETCAKSLILFSNADSLKVETQHPPRREITMNRRKMGTSRRSKGRQLLKDPEKQPDIESREYVQDETRGNKHSEKYESAAKQPKVQEEVSQETKCGITAPQAALVPATTEYTEDETGMFYLEEAEHTLVSRDVNIHSFKDETKLELALQSEKVNENLHDSLPDATGLSASALDQQMISKKTEDINLYSVAESKSNKPEDIGLFRQDVRLACNFSVDESHVNTSITPQITADNALRENIKNNDGVKQELSQKEELPTSEDGELFITPEVRDAQHSEQGEENVYDQNKPTQMQGDHQKDLLHDQEDYDSYSESQKSKSDSSQIIFLVKSTAVKQDALTTKEKTLLGQMDQSGVLMEDIKQIGESVCIEGVLSETEKNNLSVQTLVSDLKAPTEPRLQLISQTTDEHTEPDFIFGSTKRQLGSSRRNKGKRHVESKEDILGNTQTTETPTELPELKETGQEEVSEDTADDIILSLSHGSLVSLVSPHISSEDPETDSLSLILDSENFQKDQDETNPKILVKVVENSDVSVYDVDQSDTLHSKGTIDSLLENVLGKVQEVEVHSTQMQKSLQIKHSSETSSGVITKDFENILENLTDQAKISEFAGKSNDNFTTKHKEHHTEENILKDTESIQLKNESYDLQKPNSAPSHVHEFKKGVENDLKLTKDQMFNQENKGLFLEMEKKETVLFDPQPQEASGSVDEQFNKAFHGSVNRRKLGFSRKSKGRQNTDSKEAKEKTSDEETTQKTDIKIMSQDELRLDMEHDVILPVSHDSSMLSIIPSGQSLEVQSSMPNIYPENDPQSLIPETDINMELSDESWEVTSGCQSDTLRSKSGIHQTKHVKGPYPGDKVGQGEEHEALQTQAQEPQQMDYTVDSYVGEGGVFVEDTKNNPTNPQLQDHSLSTNEETNAGFSFSGSRKKLASSRRKKGKQQGKESTEEALHNTRSNKTQETPSMIMQEELNEDNEPRISISVSNTRSLFPNPPLDQSDLMGLIVKCENQNESKSDTENIMDVSQQAVEKFEASYSEDTSNAVAEDLPRKDGGVEVYPTKMEKSLQAEHLSEIVPCGITGNFLNFSENLTNQPDMSELNLKTNDDSAAKQENYAEAVDVKNKDSGLYGTNQPQISDLEKIDPAPIEVEEFKARVENNLQVTNPHTLDQKFHLGKKGFFSELKENKAVSSSFQSETVSLDSKPQEMPDSVDKETNTSFYSTGKRRKMGSSRSSKGRPQDKTSEDVKEKSRDVLTLESSCISLETKTTIQEELQQDRECNLLPVSNNSSMFTPGRSSEIQSFIPCTYPETDLVSLVSKDVYFTKNQDESETGNNVDLFEKSGKDTLVNKSETLQNQERIGPEHSENAVKQADEHEGPPTDIAGSLHMDYTSETVAHDVPKYPETVLGDRIDHSEIINIIQSELTVKSNNGSDTKPERLPAKDQQNLCFTTEENVEALDQTSKQDHLYYSKETSISSLVGVNTTLGQKDEGESLVEGSKHNPTDPKLQDNPPSTDEQTDVGFSFSGNRRKLVSSQINKGRQGVIKSTLDVLENSRTDSTIDTSTMSLQINMAEQEELSKDTEEDILSVSHDSSRSTVFSSEHQSFVVTKGHDTHLKSSIMKCENLQEDIDQRNLNVLAQDGDQSSDLSLSKYKALHSEDARDTVLMGNSISRNEKMVPDDTKPKADQIFHQEKESIFHEMEEDKHVLSKLQPETVPLNPQPQKTSECAYEQINTDFSNSASRRKLGSSRKSKARRQLKESEEEINEKTWVDETPEITQISLDTKTVSQEEQRQDVEQDMTLKVSYDSSVFSVFTPGDLSEIQSSMQKNYPETDLDSLTQGIVNHPGDQDESKTSKVDLSYKSEGESSLDKSDLMESTDETLQNKEVISPEHSKNDVKQADEQDDPPTNIERSLQMDYTSETVAHDVPQYLETDLGDMIDQAEIISSIQSELVKCSDGSDTKQGLPAEDQQNLCFSKEGNVEALDQISKDDHLYDSKKTWMADGVNTTSGQVDEGEGLIGDIKQSPANAQPQEASGNMDKQSNKGKLGFSCKSEGRQQDKDFKNEVREKSSGEETTQKTDIKIMSQDELRLDMEHDVILPVSHDSSMLSIIPSGQSLEVQSSMQKIYPENDPQSLIPETDINMELSDESWEMTSGCQSDTLRSKSGIHQTKHVKGPYPGDKVGQGEEHEALQTQAQEPQQMDYTVDSYVGEGGVFVEDTKKPTNPQLQDHSLSTNKQTNVDFSFSVSRRKLGSSRRNKGKQQGKESTEEALHNTRSDKTQETPSMSSLPSMTVEQEELIEDNKNDIILSVSHDSSMALIPPVISFDDQSSVVTNYPDKDMQSLIVKKCNLQEDLERNSDNLVQDGEKSADLSINKSDCFYRGDIGNAVSENAVDDVHEDIHSTQIQDTLQTNSNETFRGDAAENVEIVSGTLTDQAEVSELKVKTIEETTTKEDAYPLKGIISDFLGLKNEETVQHAVKPNTDQELHQGKEGLFCEMEENEFAFSSLQSETKSFNFQPQESSESVDNPTEVYLHSSGNRKKFGSSRRNKSRSKTKDSADETYNQPIKRVNLNASINELCEKTTETAVQGQDKSMSNVLDEVEENESSQTEDVNTGTSDCTAVGIQPSPTVDQEVTDTSCCVPIKDRELPKPYSRDEYRELCMLNGNLQESILFPEPHAACPPTTEKSSCCEHTEPESGDGDAFKKPLEQETKPTQSRGMFQTTEKDIYNAAGNHETYFRNQTEKKAMDEVTEMSQPDENVQSKHLYAPSETEKNSNMYHAQAECSIEQGAVLSPDRFSTDAEENRHITLSRAAETHDLVYVVSKDQKEQVKTKQMQETHQILLPNECPRQTLHLNKDATLDSQPLENYQGLKDDGHLGLKASGNKRKMGSSRRNKGRKHSQVTEQNPENKDYALESTGDDKTTQMLAARTAGQEELENLILPENLATFTSTVTEKVLEENTVFAHDVLEDSAIATSNFNPNSNQENSLISNAETKEKNAKPIETEDSIQLTGYDTDKKGLMQSVQASVWKDGSNMQSILFHDSIISLKPESVHVIDQEEALQRQNRDALSCGKDLPGPEVHFQQTNKEIETIGFGTEDCSSGGESSMDVYNLKQEEVGEKCTFATQQKHSTNEFVSDSQEPAMHASYKGGNSTPINSLDSQGEKPQVTSKQKKKKIGSSRRTPMNRKREGETHKKDETEESDFSTKADMMNLGEMEVVGEVPVYDNEKASSSTNISKAAEYPKPVRMIILAWLSDFYIAALAISRSSIHFHAWASLSTCPCF</sequence>
<feature type="compositionally biased region" description="Polar residues" evidence="1">
    <location>
        <begin position="1177"/>
        <end position="1188"/>
    </location>
</feature>
<reference evidence="2 3" key="1">
    <citation type="submission" date="2021-06" db="EMBL/GenBank/DDBJ databases">
        <authorList>
            <person name="Palmer J.M."/>
        </authorList>
    </citation>
    <scope>NUCLEOTIDE SEQUENCE [LARGE SCALE GENOMIC DNA]</scope>
    <source>
        <strain evidence="2 3">XC_2019</strain>
        <tissue evidence="2">Muscle</tissue>
    </source>
</reference>
<feature type="region of interest" description="Disordered" evidence="1">
    <location>
        <begin position="881"/>
        <end position="952"/>
    </location>
</feature>
<feature type="compositionally biased region" description="Polar residues" evidence="1">
    <location>
        <begin position="285"/>
        <end position="295"/>
    </location>
</feature>
<feature type="region of interest" description="Disordered" evidence="1">
    <location>
        <begin position="2497"/>
        <end position="2549"/>
    </location>
</feature>
<feature type="region of interest" description="Disordered" evidence="1">
    <location>
        <begin position="2199"/>
        <end position="2275"/>
    </location>
</feature>
<feature type="compositionally biased region" description="Basic residues" evidence="1">
    <location>
        <begin position="1726"/>
        <end position="1740"/>
    </location>
</feature>
<feature type="region of interest" description="Disordered" evidence="1">
    <location>
        <begin position="1821"/>
        <end position="1894"/>
    </location>
</feature>
<feature type="compositionally biased region" description="Polar residues" evidence="1">
    <location>
        <begin position="858"/>
        <end position="868"/>
    </location>
</feature>
<feature type="compositionally biased region" description="Basic and acidic residues" evidence="1">
    <location>
        <begin position="1475"/>
        <end position="1492"/>
    </location>
</feature>
<feature type="compositionally biased region" description="Basic residues" evidence="1">
    <location>
        <begin position="915"/>
        <end position="929"/>
    </location>
</feature>
<feature type="compositionally biased region" description="Polar residues" evidence="1">
    <location>
        <begin position="2497"/>
        <end position="2511"/>
    </location>
</feature>
<feature type="region of interest" description="Disordered" evidence="1">
    <location>
        <begin position="1475"/>
        <end position="1507"/>
    </location>
</feature>
<feature type="compositionally biased region" description="Basic residues" evidence="1">
    <location>
        <begin position="2231"/>
        <end position="2245"/>
    </location>
</feature>
<feature type="compositionally biased region" description="Basic and acidic residues" evidence="1">
    <location>
        <begin position="1223"/>
        <end position="1236"/>
    </location>
</feature>
<feature type="region of interest" description="Disordered" evidence="1">
    <location>
        <begin position="1338"/>
        <end position="1370"/>
    </location>
</feature>
<accession>A0ABV0Q5F2</accession>
<keyword evidence="3" id="KW-1185">Reference proteome</keyword>
<feature type="compositionally biased region" description="Polar residues" evidence="1">
    <location>
        <begin position="3111"/>
        <end position="3123"/>
    </location>
</feature>
<feature type="region of interest" description="Disordered" evidence="1">
    <location>
        <begin position="1989"/>
        <end position="2063"/>
    </location>
</feature>
<feature type="compositionally biased region" description="Basic and acidic residues" evidence="1">
    <location>
        <begin position="1831"/>
        <end position="1858"/>
    </location>
</feature>
<feature type="region of interest" description="Disordered" evidence="1">
    <location>
        <begin position="17"/>
        <end position="90"/>
    </location>
</feature>
<feature type="compositionally biased region" description="Basic and acidic residues" evidence="1">
    <location>
        <begin position="726"/>
        <end position="746"/>
    </location>
</feature>
<feature type="compositionally biased region" description="Basic residues" evidence="1">
    <location>
        <begin position="2521"/>
        <end position="2536"/>
    </location>
</feature>
<feature type="region of interest" description="Disordered" evidence="1">
    <location>
        <begin position="2849"/>
        <end position="2905"/>
    </location>
</feature>
<feature type="region of interest" description="Disordered" evidence="1">
    <location>
        <begin position="2673"/>
        <end position="2700"/>
    </location>
</feature>
<feature type="region of interest" description="Disordered" evidence="1">
    <location>
        <begin position="2140"/>
        <end position="2185"/>
    </location>
</feature>
<feature type="compositionally biased region" description="Basic residues" evidence="1">
    <location>
        <begin position="711"/>
        <end position="724"/>
    </location>
</feature>
<protein>
    <submittedName>
        <fullName evidence="2">Uncharacterized protein</fullName>
    </submittedName>
</protein>
<feature type="compositionally biased region" description="Basic and acidic residues" evidence="1">
    <location>
        <begin position="930"/>
        <end position="940"/>
    </location>
</feature>
<feature type="compositionally biased region" description="Polar residues" evidence="1">
    <location>
        <begin position="941"/>
        <end position="952"/>
    </location>
</feature>
<feature type="compositionally biased region" description="Basic and acidic residues" evidence="1">
    <location>
        <begin position="2891"/>
        <end position="2905"/>
    </location>
</feature>
<feature type="compositionally biased region" description="Basic and acidic residues" evidence="1">
    <location>
        <begin position="50"/>
        <end position="81"/>
    </location>
</feature>
<feature type="compositionally biased region" description="Polar residues" evidence="1">
    <location>
        <begin position="2206"/>
        <end position="2230"/>
    </location>
</feature>
<dbReference type="EMBL" id="JAHRIN010000232">
    <property type="protein sequence ID" value="MEQ2190808.1"/>
    <property type="molecule type" value="Genomic_DNA"/>
</dbReference>
<feature type="compositionally biased region" description="Polar residues" evidence="1">
    <location>
        <begin position="2175"/>
        <end position="2185"/>
    </location>
</feature>